<organism evidence="2 3">
    <name type="scientific">Bacillus cereus</name>
    <dbReference type="NCBI Taxonomy" id="1396"/>
    <lineage>
        <taxon>Bacteria</taxon>
        <taxon>Bacillati</taxon>
        <taxon>Bacillota</taxon>
        <taxon>Bacilli</taxon>
        <taxon>Bacillales</taxon>
        <taxon>Bacillaceae</taxon>
        <taxon>Bacillus</taxon>
        <taxon>Bacillus cereus group</taxon>
    </lineage>
</organism>
<protein>
    <recommendedName>
        <fullName evidence="1">GmrSD restriction endonucleases N-terminal domain-containing protein</fullName>
    </recommendedName>
</protein>
<gene>
    <name evidence="2" type="ORF">AT268_33095</name>
</gene>
<reference evidence="2 3" key="1">
    <citation type="submission" date="2015-12" db="EMBL/GenBank/DDBJ databases">
        <title>Bacillus cereus Group isolate.</title>
        <authorList>
            <person name="Kovac J."/>
        </authorList>
    </citation>
    <scope>NUCLEOTIDE SEQUENCE [LARGE SCALE GENOMIC DNA]</scope>
    <source>
        <strain evidence="2 3">FSL K6-0073</strain>
    </source>
</reference>
<feature type="domain" description="GmrSD restriction endonucleases N-terminal" evidence="1">
    <location>
        <begin position="35"/>
        <end position="161"/>
    </location>
</feature>
<dbReference type="AlphaFoldDB" id="A0A9X0SPI8"/>
<dbReference type="EMBL" id="LOMO01000001">
    <property type="protein sequence ID" value="KXY51319.1"/>
    <property type="molecule type" value="Genomic_DNA"/>
</dbReference>
<dbReference type="InterPro" id="IPR004919">
    <property type="entry name" value="GmrSD_N"/>
</dbReference>
<dbReference type="RefSeq" id="WP_061662654.1">
    <property type="nucleotide sequence ID" value="NZ_LOMO01000001.1"/>
</dbReference>
<proteinExistence type="predicted"/>
<sequence>MNQDKAVSFNKKSNFDSERLLKRYKTRKLNFDLAIQRKENIWDNKRASLLIHSILSNYYIPPIVAIKDNDMLSVLDGKQRLTTLFSFMQGDLVLDKNTPLVDGEKIAGLTFEDLSEEFQSTIKKYKFDFSISENLNEQQIEELFFRLNNGVALRTIEVTRAVLGNRIISFLKRITDFPFFQYKINITAGARKRYTDQEIVLQILKLIYEPNSGLNKREMQPFIDKLKSEDLKARLKSTLDNAIFYLNEAFPKKQKFLKKVNVPMLVILSLDVINNNLNNKVTPIKFGDWAEAFFENTPEDYRIACQSGSASAQNVKKRLTSMRNHFCKHFDLSLEDLNIKEDAPQKEKELNKAI</sequence>
<accession>A0A9X0SPI8</accession>
<dbReference type="PANTHER" id="PTHR39639:SF1">
    <property type="entry name" value="DUF262 DOMAIN-CONTAINING PROTEIN"/>
    <property type="match status" value="1"/>
</dbReference>
<comment type="caution">
    <text evidence="2">The sequence shown here is derived from an EMBL/GenBank/DDBJ whole genome shotgun (WGS) entry which is preliminary data.</text>
</comment>
<evidence type="ECO:0000313" key="2">
    <source>
        <dbReference type="EMBL" id="KXY51319.1"/>
    </source>
</evidence>
<evidence type="ECO:0000259" key="1">
    <source>
        <dbReference type="Pfam" id="PF03235"/>
    </source>
</evidence>
<evidence type="ECO:0000313" key="3">
    <source>
        <dbReference type="Proteomes" id="UP000075476"/>
    </source>
</evidence>
<dbReference type="Proteomes" id="UP000075476">
    <property type="component" value="Unassembled WGS sequence"/>
</dbReference>
<dbReference type="PANTHER" id="PTHR39639">
    <property type="entry name" value="CHROMOSOME 16, WHOLE GENOME SHOTGUN SEQUENCE"/>
    <property type="match status" value="1"/>
</dbReference>
<dbReference type="Pfam" id="PF03235">
    <property type="entry name" value="GmrSD_N"/>
    <property type="match status" value="1"/>
</dbReference>
<name>A0A9X0SPI8_BACCE</name>